<dbReference type="AlphaFoldDB" id="A0AAD6UFE4"/>
<dbReference type="PANTHER" id="PTHR13789">
    <property type="entry name" value="MONOOXYGENASE"/>
    <property type="match status" value="1"/>
</dbReference>
<protein>
    <recommendedName>
        <fullName evidence="6">FAD-binding domain-containing protein</fullName>
    </recommendedName>
</protein>
<name>A0AAD6UFE4_9AGAR</name>
<evidence type="ECO:0000256" key="2">
    <source>
        <dbReference type="ARBA" id="ARBA00023002"/>
    </source>
</evidence>
<dbReference type="InterPro" id="IPR036188">
    <property type="entry name" value="FAD/NAD-bd_sf"/>
</dbReference>
<keyword evidence="3" id="KW-0503">Monooxygenase</keyword>
<evidence type="ECO:0000256" key="1">
    <source>
        <dbReference type="ARBA" id="ARBA00007992"/>
    </source>
</evidence>
<dbReference type="Gene3D" id="3.50.50.60">
    <property type="entry name" value="FAD/NAD(P)-binding domain"/>
    <property type="match status" value="1"/>
</dbReference>
<dbReference type="InterPro" id="IPR050493">
    <property type="entry name" value="FAD-dep_Monooxygenase_BioMet"/>
</dbReference>
<dbReference type="Proteomes" id="UP001222325">
    <property type="component" value="Unassembled WGS sequence"/>
</dbReference>
<keyword evidence="2" id="KW-0560">Oxidoreductase</keyword>
<dbReference type="PRINTS" id="PR00420">
    <property type="entry name" value="RNGMNOXGNASE"/>
</dbReference>
<evidence type="ECO:0000256" key="3">
    <source>
        <dbReference type="ARBA" id="ARBA00023033"/>
    </source>
</evidence>
<evidence type="ECO:0008006" key="6">
    <source>
        <dbReference type="Google" id="ProtNLM"/>
    </source>
</evidence>
<accession>A0AAD6UFE4</accession>
<comment type="caution">
    <text evidence="4">The sequence shown here is derived from an EMBL/GenBank/DDBJ whole genome shotgun (WGS) entry which is preliminary data.</text>
</comment>
<reference evidence="4" key="1">
    <citation type="submission" date="2023-03" db="EMBL/GenBank/DDBJ databases">
        <title>Massive genome expansion in bonnet fungi (Mycena s.s.) driven by repeated elements and novel gene families across ecological guilds.</title>
        <authorList>
            <consortium name="Lawrence Berkeley National Laboratory"/>
            <person name="Harder C.B."/>
            <person name="Miyauchi S."/>
            <person name="Viragh M."/>
            <person name="Kuo A."/>
            <person name="Thoen E."/>
            <person name="Andreopoulos B."/>
            <person name="Lu D."/>
            <person name="Skrede I."/>
            <person name="Drula E."/>
            <person name="Henrissat B."/>
            <person name="Morin E."/>
            <person name="Kohler A."/>
            <person name="Barry K."/>
            <person name="LaButti K."/>
            <person name="Morin E."/>
            <person name="Salamov A."/>
            <person name="Lipzen A."/>
            <person name="Mereny Z."/>
            <person name="Hegedus B."/>
            <person name="Baldrian P."/>
            <person name="Stursova M."/>
            <person name="Weitz H."/>
            <person name="Taylor A."/>
            <person name="Grigoriev I.V."/>
            <person name="Nagy L.G."/>
            <person name="Martin F."/>
            <person name="Kauserud H."/>
        </authorList>
    </citation>
    <scope>NUCLEOTIDE SEQUENCE</scope>
    <source>
        <strain evidence="4">CBHHK173m</strain>
    </source>
</reference>
<keyword evidence="5" id="KW-1185">Reference proteome</keyword>
<dbReference type="GO" id="GO:0004497">
    <property type="term" value="F:monooxygenase activity"/>
    <property type="evidence" value="ECO:0007669"/>
    <property type="project" value="UniProtKB-KW"/>
</dbReference>
<comment type="similarity">
    <text evidence="1">Belongs to the paxM FAD-dependent monooxygenase family.</text>
</comment>
<dbReference type="EMBL" id="JARJCN010000004">
    <property type="protein sequence ID" value="KAJ7101478.1"/>
    <property type="molecule type" value="Genomic_DNA"/>
</dbReference>
<dbReference type="SUPFAM" id="SSF51905">
    <property type="entry name" value="FAD/NAD(P)-binding domain"/>
    <property type="match status" value="1"/>
</dbReference>
<evidence type="ECO:0000313" key="4">
    <source>
        <dbReference type="EMBL" id="KAJ7101478.1"/>
    </source>
</evidence>
<sequence length="454" mass="50086">MSNSEPRLNFIIVGASIAGLASAIALKRSRHNVLVLEKETILGGTSVPPGCARVPPNGSKILFDWGLRAQTKGSAYTSLAFAVYKSPDLDFMGLNTWDPELLSEARGDFCDIKHQDLLRILYEEATKPSTQENLVPHVAVLFGAEVVKVDCDNCSVTLLSGEIHTGDAIIGADGAYGPVRRMLIEAENVDPRSCDTPTGMTLYSAKIPRAAAIDHPQLALFYEYPKCTVEMGSNRGAFTASVGIENDIGLWVYTPDSTEDGCWTRVAGRKLVDILDAWDPQIKMLASLAGPATCVQIKDHHELESWVSRNGRVIVVGEAAHPFPPAALHTYSVALEDGAFIGKVFSHTRDRVRIPEFFNAFEEHRRPRCMQIREIEKRYIELITLPDGGRQKARDEAMRANHAAGRNVMEVPGSDLQQMVDATRMIFAYDPSDDADEWWMSWGRLRDSAKAATE</sequence>
<evidence type="ECO:0000313" key="5">
    <source>
        <dbReference type="Proteomes" id="UP001222325"/>
    </source>
</evidence>
<dbReference type="PANTHER" id="PTHR13789:SF309">
    <property type="entry name" value="PUTATIVE (AFU_ORTHOLOGUE AFUA_6G14510)-RELATED"/>
    <property type="match status" value="1"/>
</dbReference>
<proteinExistence type="inferred from homology"/>
<organism evidence="4 5">
    <name type="scientific">Mycena belliarum</name>
    <dbReference type="NCBI Taxonomy" id="1033014"/>
    <lineage>
        <taxon>Eukaryota</taxon>
        <taxon>Fungi</taxon>
        <taxon>Dikarya</taxon>
        <taxon>Basidiomycota</taxon>
        <taxon>Agaricomycotina</taxon>
        <taxon>Agaricomycetes</taxon>
        <taxon>Agaricomycetidae</taxon>
        <taxon>Agaricales</taxon>
        <taxon>Marasmiineae</taxon>
        <taxon>Mycenaceae</taxon>
        <taxon>Mycena</taxon>
    </lineage>
</organism>
<dbReference type="Pfam" id="PF13450">
    <property type="entry name" value="NAD_binding_8"/>
    <property type="match status" value="1"/>
</dbReference>
<gene>
    <name evidence="4" type="ORF">B0H15DRAFT_816225</name>
</gene>